<dbReference type="STRING" id="1391654.AKJ09_03223"/>
<dbReference type="InterPro" id="IPR013320">
    <property type="entry name" value="ConA-like_dom_sf"/>
</dbReference>
<evidence type="ECO:0000313" key="5">
    <source>
        <dbReference type="Proteomes" id="UP000064967"/>
    </source>
</evidence>
<dbReference type="InterPro" id="IPR013783">
    <property type="entry name" value="Ig-like_fold"/>
</dbReference>
<dbReference type="InterPro" id="IPR036116">
    <property type="entry name" value="FN3_sf"/>
</dbReference>
<dbReference type="AlphaFoldDB" id="A0A0K1PTV1"/>
<dbReference type="SMART" id="SM00060">
    <property type="entry name" value="FN3"/>
    <property type="match status" value="2"/>
</dbReference>
<evidence type="ECO:0000259" key="3">
    <source>
        <dbReference type="PROSITE" id="PS50853"/>
    </source>
</evidence>
<dbReference type="Pfam" id="PF13385">
    <property type="entry name" value="Laminin_G_3"/>
    <property type="match status" value="1"/>
</dbReference>
<evidence type="ECO:0000256" key="2">
    <source>
        <dbReference type="SAM" id="SignalP"/>
    </source>
</evidence>
<accession>A0A0K1PTV1</accession>
<dbReference type="Pfam" id="PF10102">
    <property type="entry name" value="DUF2341"/>
    <property type="match status" value="1"/>
</dbReference>
<dbReference type="RefSeq" id="WP_146647826.1">
    <property type="nucleotide sequence ID" value="NZ_CP012333.1"/>
</dbReference>
<gene>
    <name evidence="4" type="ORF">AKJ09_03223</name>
</gene>
<dbReference type="EMBL" id="CP012333">
    <property type="protein sequence ID" value="AKU96559.1"/>
    <property type="molecule type" value="Genomic_DNA"/>
</dbReference>
<name>A0A0K1PTV1_9BACT</name>
<dbReference type="Gene3D" id="2.60.120.200">
    <property type="match status" value="1"/>
</dbReference>
<dbReference type="KEGG" id="llu:AKJ09_03223"/>
<keyword evidence="5" id="KW-1185">Reference proteome</keyword>
<dbReference type="Pfam" id="PF00041">
    <property type="entry name" value="fn3"/>
    <property type="match status" value="2"/>
</dbReference>
<feature type="signal peptide" evidence="2">
    <location>
        <begin position="1"/>
        <end position="27"/>
    </location>
</feature>
<dbReference type="SUPFAM" id="SSF49899">
    <property type="entry name" value="Concanavalin A-like lectins/glucanases"/>
    <property type="match status" value="1"/>
</dbReference>
<dbReference type="InterPro" id="IPR003961">
    <property type="entry name" value="FN3_dom"/>
</dbReference>
<proteinExistence type="predicted"/>
<evidence type="ECO:0000256" key="1">
    <source>
        <dbReference type="SAM" id="MobiDB-lite"/>
    </source>
</evidence>
<dbReference type="PROSITE" id="PS50853">
    <property type="entry name" value="FN3"/>
    <property type="match status" value="1"/>
</dbReference>
<dbReference type="CDD" id="cd00063">
    <property type="entry name" value="FN3"/>
    <property type="match status" value="2"/>
</dbReference>
<sequence>MARRRSEIVVSALLSCGALFVAAPARAACPGTFDGWSYATPIDFDNKSAAQTNHLALVTIDTSNLVEASKLKADGGDLRFADSSCNELDAWVDSGLGTASTKVWVKVASLPAGASTIYAFYGKANATRTNDPSRLFGGNLVALYTFTEGSGATLKDHVGTFDLALSGTVAWTSGFRTGTSALNGFAAGRAMRTDTMPALGSADFTAFSVVLPNTVDGSTHGIIGNYNDDNVPGWSLKLQGDDNRNGFMLLTSDEHGWCQQEYPGVESGVWSMLAGRRASGLHTGLINGVAQGTGCEDDVRDVSTGALGPWELGHAYDGGDAFDGNIAFTAIYSSARSDADLLALHDALGIGTNITSTAGAELGKPGAPTLTNVDVSGSEAQLTFTPPTTGNPTSYTATCNPGALTATGSASPLMVSGLTAGTPYSCTVHASNDLLGDGPESTPVSSEAGDLPGAPTKLTAQVNGKTATLSFVAPANDGGLAITSYSVSCQDGAVTETGPSSPIALENLVAGAYSCTVAAKNAKGVGPKSGAVSFTIGSSGPSTEPSSDPASTPSPDAAGGGADSGCSVPAFNARGSSTSGALMVLAGVLATLVRRRRSRADSNRA</sequence>
<keyword evidence="2" id="KW-0732">Signal</keyword>
<protein>
    <submittedName>
        <fullName evidence="4">Fibronectin type III domain protein</fullName>
    </submittedName>
</protein>
<dbReference type="InterPro" id="IPR018765">
    <property type="entry name" value="DUF2341"/>
</dbReference>
<feature type="domain" description="Fibronectin type-III" evidence="3">
    <location>
        <begin position="364"/>
        <end position="451"/>
    </location>
</feature>
<feature type="compositionally biased region" description="Low complexity" evidence="1">
    <location>
        <begin position="545"/>
        <end position="557"/>
    </location>
</feature>
<dbReference type="Proteomes" id="UP000064967">
    <property type="component" value="Chromosome"/>
</dbReference>
<dbReference type="SUPFAM" id="SSF49265">
    <property type="entry name" value="Fibronectin type III"/>
    <property type="match status" value="1"/>
</dbReference>
<evidence type="ECO:0000313" key="4">
    <source>
        <dbReference type="EMBL" id="AKU96559.1"/>
    </source>
</evidence>
<dbReference type="OrthoDB" id="5720638at2"/>
<dbReference type="Gene3D" id="2.60.40.10">
    <property type="entry name" value="Immunoglobulins"/>
    <property type="match status" value="2"/>
</dbReference>
<feature type="chain" id="PRO_5005466267" evidence="2">
    <location>
        <begin position="28"/>
        <end position="605"/>
    </location>
</feature>
<feature type="compositionally biased region" description="Polar residues" evidence="1">
    <location>
        <begin position="535"/>
        <end position="544"/>
    </location>
</feature>
<reference evidence="4 5" key="1">
    <citation type="submission" date="2015-08" db="EMBL/GenBank/DDBJ databases">
        <authorList>
            <person name="Babu N.S."/>
            <person name="Beckwith C.J."/>
            <person name="Beseler K.G."/>
            <person name="Brison A."/>
            <person name="Carone J.V."/>
            <person name="Caskin T.P."/>
            <person name="Diamond M."/>
            <person name="Durham M.E."/>
            <person name="Foxe J.M."/>
            <person name="Go M."/>
            <person name="Henderson B.A."/>
            <person name="Jones I.B."/>
            <person name="McGettigan J.A."/>
            <person name="Micheletti S.J."/>
            <person name="Nasrallah M.E."/>
            <person name="Ortiz D."/>
            <person name="Piller C.R."/>
            <person name="Privatt S.R."/>
            <person name="Schneider S.L."/>
            <person name="Sharp S."/>
            <person name="Smith T.C."/>
            <person name="Stanton J.D."/>
            <person name="Ullery H.E."/>
            <person name="Wilson R.J."/>
            <person name="Serrano M.G."/>
            <person name="Buck G."/>
            <person name="Lee V."/>
            <person name="Wang Y."/>
            <person name="Carvalho R."/>
            <person name="Voegtly L."/>
            <person name="Shi R."/>
            <person name="Duckworth R."/>
            <person name="Johnson A."/>
            <person name="Loviza R."/>
            <person name="Walstead R."/>
            <person name="Shah Z."/>
            <person name="Kiflezghi M."/>
            <person name="Wade K."/>
            <person name="Ball S.L."/>
            <person name="Bradley K.W."/>
            <person name="Asai D.J."/>
            <person name="Bowman C.A."/>
            <person name="Russell D.A."/>
            <person name="Pope W.H."/>
            <person name="Jacobs-Sera D."/>
            <person name="Hendrix R.W."/>
            <person name="Hatfull G.F."/>
        </authorList>
    </citation>
    <scope>NUCLEOTIDE SEQUENCE [LARGE SCALE GENOMIC DNA]</scope>
    <source>
        <strain evidence="4 5">DSM 27648</strain>
    </source>
</reference>
<organism evidence="4 5">
    <name type="scientific">Labilithrix luteola</name>
    <dbReference type="NCBI Taxonomy" id="1391654"/>
    <lineage>
        <taxon>Bacteria</taxon>
        <taxon>Pseudomonadati</taxon>
        <taxon>Myxococcota</taxon>
        <taxon>Polyangia</taxon>
        <taxon>Polyangiales</taxon>
        <taxon>Labilitrichaceae</taxon>
        <taxon>Labilithrix</taxon>
    </lineage>
</organism>
<feature type="region of interest" description="Disordered" evidence="1">
    <location>
        <begin position="535"/>
        <end position="570"/>
    </location>
</feature>